<keyword evidence="1" id="KW-0732">Signal</keyword>
<organism evidence="2">
    <name type="scientific">Bactrocera dorsalis</name>
    <name type="common">Oriental fruit fly</name>
    <name type="synonym">Dacus dorsalis</name>
    <dbReference type="NCBI Taxonomy" id="27457"/>
    <lineage>
        <taxon>Eukaryota</taxon>
        <taxon>Metazoa</taxon>
        <taxon>Ecdysozoa</taxon>
        <taxon>Arthropoda</taxon>
        <taxon>Hexapoda</taxon>
        <taxon>Insecta</taxon>
        <taxon>Pterygota</taxon>
        <taxon>Neoptera</taxon>
        <taxon>Endopterygota</taxon>
        <taxon>Diptera</taxon>
        <taxon>Brachycera</taxon>
        <taxon>Muscomorpha</taxon>
        <taxon>Tephritoidea</taxon>
        <taxon>Tephritidae</taxon>
        <taxon>Bactrocera</taxon>
        <taxon>Bactrocera</taxon>
    </lineage>
</organism>
<feature type="signal peptide" evidence="1">
    <location>
        <begin position="1"/>
        <end position="26"/>
    </location>
</feature>
<evidence type="ECO:0000256" key="1">
    <source>
        <dbReference type="SAM" id="SignalP"/>
    </source>
</evidence>
<protein>
    <submittedName>
        <fullName evidence="2">Uncharacterized protein</fullName>
    </submittedName>
</protein>
<evidence type="ECO:0000313" key="2">
    <source>
        <dbReference type="EMBL" id="JAC38062.1"/>
    </source>
</evidence>
<dbReference type="AlphaFoldDB" id="A0A034V7F5"/>
<dbReference type="EMBL" id="GAKP01020884">
    <property type="protein sequence ID" value="JAC38068.1"/>
    <property type="molecule type" value="Transcribed_RNA"/>
</dbReference>
<sequence length="151" mass="17547">MQKFQAISVIAFVACLLLLQQQSSQALLHDILDIVDLQNVDLRNYEYFRNLPSQNPKTAGQANLFLEHFQKKKAVLDYVEHLFLGTSPFTQKSEIPFNPHFGRAWRPYFERRYGKHGVNLVDMLGRGYTLQQLRQQGAIPNDFGTPYYPTR</sequence>
<reference evidence="2" key="1">
    <citation type="journal article" date="2014" name="BMC Genomics">
        <title>Characterizing the developmental transcriptome of the oriental fruit fly, Bactrocera dorsalis (Diptera: Tephritidae) through comparative genomic analysis with Drosophila melanogaster utilizing modENCODE datasets.</title>
        <authorList>
            <person name="Geib S.M."/>
            <person name="Calla B."/>
            <person name="Hall B."/>
            <person name="Hou S."/>
            <person name="Manoukis N.C."/>
        </authorList>
    </citation>
    <scope>NUCLEOTIDE SEQUENCE</scope>
    <source>
        <strain evidence="2">Punador</strain>
    </source>
</reference>
<feature type="chain" id="PRO_5007369005" evidence="1">
    <location>
        <begin position="27"/>
        <end position="151"/>
    </location>
</feature>
<dbReference type="PANTHER" id="PTHR39951:SF1">
    <property type="entry name" value="FI22632P1"/>
    <property type="match status" value="1"/>
</dbReference>
<dbReference type="EMBL" id="GAKP01020890">
    <property type="protein sequence ID" value="JAC38062.1"/>
    <property type="molecule type" value="Transcribed_RNA"/>
</dbReference>
<name>A0A034V7F5_BACDO</name>
<dbReference type="PANTHER" id="PTHR39951">
    <property type="entry name" value="FI22632P1"/>
    <property type="match status" value="1"/>
</dbReference>
<dbReference type="PROSITE" id="PS51257">
    <property type="entry name" value="PROKAR_LIPOPROTEIN"/>
    <property type="match status" value="1"/>
</dbReference>
<dbReference type="OrthoDB" id="6617171at2759"/>
<accession>A0A034V7F5</accession>
<dbReference type="EMBL" id="GAKP01020891">
    <property type="protein sequence ID" value="JAC38061.1"/>
    <property type="molecule type" value="Transcribed_RNA"/>
</dbReference>
<proteinExistence type="predicted"/>
<dbReference type="EMBL" id="GAKP01020886">
    <property type="protein sequence ID" value="JAC38066.1"/>
    <property type="molecule type" value="Transcribed_RNA"/>
</dbReference>